<protein>
    <submittedName>
        <fullName evidence="2">TIGR03620 family F420-dependent LLM class oxidoreductase</fullName>
    </submittedName>
</protein>
<organism evidence="2 3">
    <name type="scientific">Microbacterium marinilacus</name>
    <dbReference type="NCBI Taxonomy" id="415209"/>
    <lineage>
        <taxon>Bacteria</taxon>
        <taxon>Bacillati</taxon>
        <taxon>Actinomycetota</taxon>
        <taxon>Actinomycetes</taxon>
        <taxon>Micrococcales</taxon>
        <taxon>Microbacteriaceae</taxon>
        <taxon>Microbacterium</taxon>
    </lineage>
</organism>
<feature type="domain" description="Luciferase-like" evidence="1">
    <location>
        <begin position="15"/>
        <end position="98"/>
    </location>
</feature>
<keyword evidence="3" id="KW-1185">Reference proteome</keyword>
<dbReference type="Proteomes" id="UP001410795">
    <property type="component" value="Unassembled WGS sequence"/>
</dbReference>
<dbReference type="RefSeq" id="WP_221855414.1">
    <property type="nucleotide sequence ID" value="NZ_BAAAYV010000005.1"/>
</dbReference>
<name>A0ABP7B948_9MICO</name>
<evidence type="ECO:0000259" key="1">
    <source>
        <dbReference type="Pfam" id="PF00296"/>
    </source>
</evidence>
<reference evidence="3" key="1">
    <citation type="journal article" date="2019" name="Int. J. Syst. Evol. Microbiol.">
        <title>The Global Catalogue of Microorganisms (GCM) 10K type strain sequencing project: providing services to taxonomists for standard genome sequencing and annotation.</title>
        <authorList>
            <consortium name="The Broad Institute Genomics Platform"/>
            <consortium name="The Broad Institute Genome Sequencing Center for Infectious Disease"/>
            <person name="Wu L."/>
            <person name="Ma J."/>
        </authorList>
    </citation>
    <scope>NUCLEOTIDE SEQUENCE [LARGE SCALE GENOMIC DNA]</scope>
    <source>
        <strain evidence="3">JCM 16546</strain>
    </source>
</reference>
<dbReference type="InterPro" id="IPR036661">
    <property type="entry name" value="Luciferase-like_sf"/>
</dbReference>
<gene>
    <name evidence="2" type="ORF">GCM10022202_10690</name>
</gene>
<evidence type="ECO:0000313" key="2">
    <source>
        <dbReference type="EMBL" id="GAA3652703.1"/>
    </source>
</evidence>
<dbReference type="Gene3D" id="3.20.20.30">
    <property type="entry name" value="Luciferase-like domain"/>
    <property type="match status" value="2"/>
</dbReference>
<accession>A0ABP7B948</accession>
<evidence type="ECO:0000313" key="3">
    <source>
        <dbReference type="Proteomes" id="UP001410795"/>
    </source>
</evidence>
<proteinExistence type="predicted"/>
<comment type="caution">
    <text evidence="2">The sequence shown here is derived from an EMBL/GenBank/DDBJ whole genome shotgun (WGS) entry which is preliminary data.</text>
</comment>
<sequence>MELHRVSIGIAAAVGADVARRIAPLMEDAGLGALWVNETPGHDALEVAAAAAAATTRLRVATGVIPVDRRPAAELLDELGRLRIPRERLVLGIGSGAARTGVLGLVRGAVDELRAGGAGEVVVGALGPRMRRLAAEEADGVVLNWLTPAAAAQQAAEHRASDASGRVVLYVRTAVDAEGVRRVEAEAARYAGIPSYGANFARLGFGPMDTVARPDDLLRDRVAEYLDAVDEVVLRAVTADDDPASYVGFVERVTAAIR</sequence>
<dbReference type="EMBL" id="BAAAYV010000005">
    <property type="protein sequence ID" value="GAA3652703.1"/>
    <property type="molecule type" value="Genomic_DNA"/>
</dbReference>
<dbReference type="SUPFAM" id="SSF51679">
    <property type="entry name" value="Bacterial luciferase-like"/>
    <property type="match status" value="1"/>
</dbReference>
<dbReference type="Pfam" id="PF00296">
    <property type="entry name" value="Bac_luciferase"/>
    <property type="match status" value="1"/>
</dbReference>
<dbReference type="InterPro" id="IPR011251">
    <property type="entry name" value="Luciferase-like_dom"/>
</dbReference>